<dbReference type="SUPFAM" id="SSF51905">
    <property type="entry name" value="FAD/NAD(P)-binding domain"/>
    <property type="match status" value="2"/>
</dbReference>
<organism evidence="2 3">
    <name type="scientific">Deinococcus oregonensis</name>
    <dbReference type="NCBI Taxonomy" id="1805970"/>
    <lineage>
        <taxon>Bacteria</taxon>
        <taxon>Thermotogati</taxon>
        <taxon>Deinococcota</taxon>
        <taxon>Deinococci</taxon>
        <taxon>Deinococcales</taxon>
        <taxon>Deinococcaceae</taxon>
        <taxon>Deinococcus</taxon>
    </lineage>
</organism>
<evidence type="ECO:0000256" key="1">
    <source>
        <dbReference type="ARBA" id="ARBA00023002"/>
    </source>
</evidence>
<reference evidence="2 3" key="1">
    <citation type="submission" date="2024-09" db="EMBL/GenBank/DDBJ databases">
        <authorList>
            <person name="Sun Q."/>
            <person name="Mori K."/>
        </authorList>
    </citation>
    <scope>NUCLEOTIDE SEQUENCE [LARGE SCALE GENOMIC DNA]</scope>
    <source>
        <strain evidence="2 3">JCM 13503</strain>
    </source>
</reference>
<protein>
    <submittedName>
        <fullName evidence="2">Flavin-containing monooxygenase</fullName>
        <ecNumber evidence="2">1.14.13.-</ecNumber>
    </submittedName>
</protein>
<dbReference type="RefSeq" id="WP_380005114.1">
    <property type="nucleotide sequence ID" value="NZ_JBHLYR010000009.1"/>
</dbReference>
<sequence>MTEDVIIIGAGQAGLATAYHLQKAGLRFAVLEAGVQATGTWLRHYDSLKLFSPARHASLPGLAFPGHPDHYPMRDEVAAYLASYARHFQFPILPGTSVTQVLPTGQNFRVLTEEGMTLTARTVVAATGTYGTPVIPLLPGQSTYQGQVLHSVHYRQPEPFAGQRVVVVGAGNSAVQIAVELAQVAQVTLAVRHPVAFFPQRPLGRDVHDWISWLKVDQLPLGALGRLPSPRTVFDHGAYQRAVRSGNPRQRSMFLRWTPTGVEWSDGQRESVDCVLFATGYRPKLTYLRGTGALNAADQPIQRLGRSLTVRGLYFAGLSGQRALASATLRGAGKDAEVVLAYIRRHLKWSGRTD</sequence>
<keyword evidence="1 2" id="KW-0560">Oxidoreductase</keyword>
<dbReference type="Proteomes" id="UP001589733">
    <property type="component" value="Unassembled WGS sequence"/>
</dbReference>
<dbReference type="Pfam" id="PF13738">
    <property type="entry name" value="Pyr_redox_3"/>
    <property type="match status" value="1"/>
</dbReference>
<accession>A0ABV6ATH4</accession>
<keyword evidence="2" id="KW-0503">Monooxygenase</keyword>
<proteinExistence type="predicted"/>
<gene>
    <name evidence="2" type="ORF">ACFFLM_02255</name>
</gene>
<dbReference type="PRINTS" id="PR00368">
    <property type="entry name" value="FADPNR"/>
</dbReference>
<dbReference type="GO" id="GO:0004497">
    <property type="term" value="F:monooxygenase activity"/>
    <property type="evidence" value="ECO:0007669"/>
    <property type="project" value="UniProtKB-KW"/>
</dbReference>
<dbReference type="InterPro" id="IPR050982">
    <property type="entry name" value="Auxin_biosynth/cation_transpt"/>
</dbReference>
<dbReference type="Gene3D" id="3.50.50.60">
    <property type="entry name" value="FAD/NAD(P)-binding domain"/>
    <property type="match status" value="1"/>
</dbReference>
<evidence type="ECO:0000313" key="2">
    <source>
        <dbReference type="EMBL" id="MFB9990811.1"/>
    </source>
</evidence>
<comment type="caution">
    <text evidence="2">The sequence shown here is derived from an EMBL/GenBank/DDBJ whole genome shotgun (WGS) entry which is preliminary data.</text>
</comment>
<dbReference type="InterPro" id="IPR036188">
    <property type="entry name" value="FAD/NAD-bd_sf"/>
</dbReference>
<evidence type="ECO:0000313" key="3">
    <source>
        <dbReference type="Proteomes" id="UP001589733"/>
    </source>
</evidence>
<dbReference type="EMBL" id="JBHLYR010000009">
    <property type="protein sequence ID" value="MFB9990811.1"/>
    <property type="molecule type" value="Genomic_DNA"/>
</dbReference>
<dbReference type="EC" id="1.14.13.-" evidence="2"/>
<dbReference type="PANTHER" id="PTHR43539:SF78">
    <property type="entry name" value="FLAVIN-CONTAINING MONOOXYGENASE"/>
    <property type="match status" value="1"/>
</dbReference>
<dbReference type="PANTHER" id="PTHR43539">
    <property type="entry name" value="FLAVIN-BINDING MONOOXYGENASE-LIKE PROTEIN (AFU_ORTHOLOGUE AFUA_4G09220)"/>
    <property type="match status" value="1"/>
</dbReference>
<keyword evidence="3" id="KW-1185">Reference proteome</keyword>
<name>A0ABV6ATH4_9DEIO</name>
<dbReference type="PRINTS" id="PR00469">
    <property type="entry name" value="PNDRDTASEII"/>
</dbReference>